<evidence type="ECO:0000313" key="2">
    <source>
        <dbReference type="EMBL" id="CAE7200164.1"/>
    </source>
</evidence>
<sequence length="112" mass="12908">MSPPPSGIARHRFLEDTPKDEEAEFATCRKPYDDFEEDMDDDTHDIDEYEVQDTRDGDYYNEDDDDCIGDDYADDDWESSYGSSEADSDDYRKLWPDPFDEGTQASHLSSAP</sequence>
<feature type="compositionally biased region" description="Polar residues" evidence="1">
    <location>
        <begin position="103"/>
        <end position="112"/>
    </location>
</feature>
<dbReference type="OrthoDB" id="423297at2759"/>
<dbReference type="EMBL" id="CAJNDS010000384">
    <property type="protein sequence ID" value="CAE7200164.1"/>
    <property type="molecule type" value="Genomic_DNA"/>
</dbReference>
<proteinExistence type="predicted"/>
<name>A0A812J8F0_9DINO</name>
<accession>A0A812J8F0</accession>
<protein>
    <submittedName>
        <fullName evidence="2">Slc35a3 protein</fullName>
    </submittedName>
</protein>
<gene>
    <name evidence="2" type="primary">Slc35a3</name>
    <name evidence="2" type="ORF">SNAT2548_LOCUS5924</name>
</gene>
<feature type="compositionally biased region" description="Acidic residues" evidence="1">
    <location>
        <begin position="34"/>
        <end position="51"/>
    </location>
</feature>
<comment type="caution">
    <text evidence="2">The sequence shown here is derived from an EMBL/GenBank/DDBJ whole genome shotgun (WGS) entry which is preliminary data.</text>
</comment>
<dbReference type="Proteomes" id="UP000604046">
    <property type="component" value="Unassembled WGS sequence"/>
</dbReference>
<reference evidence="2" key="1">
    <citation type="submission" date="2021-02" db="EMBL/GenBank/DDBJ databases">
        <authorList>
            <person name="Dougan E. K."/>
            <person name="Rhodes N."/>
            <person name="Thang M."/>
            <person name="Chan C."/>
        </authorList>
    </citation>
    <scope>NUCLEOTIDE SEQUENCE</scope>
</reference>
<evidence type="ECO:0000256" key="1">
    <source>
        <dbReference type="SAM" id="MobiDB-lite"/>
    </source>
</evidence>
<dbReference type="AlphaFoldDB" id="A0A812J8F0"/>
<feature type="region of interest" description="Disordered" evidence="1">
    <location>
        <begin position="1"/>
        <end position="112"/>
    </location>
</feature>
<organism evidence="2 3">
    <name type="scientific">Symbiodinium natans</name>
    <dbReference type="NCBI Taxonomy" id="878477"/>
    <lineage>
        <taxon>Eukaryota</taxon>
        <taxon>Sar</taxon>
        <taxon>Alveolata</taxon>
        <taxon>Dinophyceae</taxon>
        <taxon>Suessiales</taxon>
        <taxon>Symbiodiniaceae</taxon>
        <taxon>Symbiodinium</taxon>
    </lineage>
</organism>
<feature type="compositionally biased region" description="Acidic residues" evidence="1">
    <location>
        <begin position="59"/>
        <end position="78"/>
    </location>
</feature>
<evidence type="ECO:0000313" key="3">
    <source>
        <dbReference type="Proteomes" id="UP000604046"/>
    </source>
</evidence>
<keyword evidence="3" id="KW-1185">Reference proteome</keyword>